<dbReference type="InterPro" id="IPR007110">
    <property type="entry name" value="Ig-like_dom"/>
</dbReference>
<comment type="function">
    <text evidence="10">Most highly expressed siglec (sialic acid-binding immunoglobulin-like lectin) on B-cells that plays a role in various aspects of B-cell biology including differentiation, antigen presentation, and trafficking to bone marrow. Binds to alpha 2,6-linked sialic acid residues of surface molecules such as CD22 itself, CD45 and IgM in a cis configuration. Can also bind to ligands on other cells as an adhesion molecule in a trans configuration. Acts as an inhibitory coreceptor on the surface of B-cells and inhibits B-cell receptor induced signaling, characterized by inhibition of the calcium mobilization and cellular activation. Mechanistically, the immunoreceptor tyrosine-based inhibitory motif domain is phosphorylated by the Src kinase LYN, which in turn leads to the recruitment of the protein tyrosine phosphatase 1/PTPN6, leading to the negative regulation of BCR signaling. If this negative signaling from is of sufficient strength, apoptosis of the B-cell can be induced.</text>
</comment>
<keyword evidence="5 12" id="KW-1133">Transmembrane helix</keyword>
<feature type="signal peptide" evidence="13">
    <location>
        <begin position="1"/>
        <end position="24"/>
    </location>
</feature>
<name>A0AAJ7XI53_PETMA</name>
<dbReference type="Pfam" id="PF24518">
    <property type="entry name" value="Ig_CD22"/>
    <property type="match status" value="1"/>
</dbReference>
<dbReference type="Pfam" id="PF07654">
    <property type="entry name" value="C1-set"/>
    <property type="match status" value="1"/>
</dbReference>
<proteinExistence type="inferred from homology"/>
<dbReference type="InterPro" id="IPR003597">
    <property type="entry name" value="Ig_C1-set"/>
</dbReference>
<dbReference type="SMART" id="SM00408">
    <property type="entry name" value="IGc2"/>
    <property type="match status" value="2"/>
</dbReference>
<dbReference type="Pfam" id="PF07686">
    <property type="entry name" value="V-set"/>
    <property type="match status" value="1"/>
</dbReference>
<protein>
    <recommendedName>
        <fullName evidence="8">B-cell receptor CD22</fullName>
    </recommendedName>
    <alternativeName>
        <fullName evidence="9">Sialic acid-binding Ig-like lectin 2</fullName>
    </alternativeName>
</protein>
<keyword evidence="15" id="KW-1185">Reference proteome</keyword>
<keyword evidence="6 12" id="KW-0472">Membrane</keyword>
<dbReference type="GO" id="GO:0030246">
    <property type="term" value="F:carbohydrate binding"/>
    <property type="evidence" value="ECO:0007669"/>
    <property type="project" value="UniProtKB-KW"/>
</dbReference>
<dbReference type="PROSITE" id="PS50835">
    <property type="entry name" value="IG_LIKE"/>
    <property type="match status" value="2"/>
</dbReference>
<keyword evidence="2 12" id="KW-0812">Transmembrane</keyword>
<dbReference type="InterPro" id="IPR003598">
    <property type="entry name" value="Ig_sub2"/>
</dbReference>
<accession>A0AAJ7XI53</accession>
<evidence type="ECO:0000256" key="6">
    <source>
        <dbReference type="ARBA" id="ARBA00023136"/>
    </source>
</evidence>
<feature type="chain" id="PRO_5042494787" description="B-cell receptor CD22" evidence="13">
    <location>
        <begin position="25"/>
        <end position="631"/>
    </location>
</feature>
<dbReference type="RefSeq" id="XP_032835027.1">
    <property type="nucleotide sequence ID" value="XM_032979136.1"/>
</dbReference>
<evidence type="ECO:0000256" key="11">
    <source>
        <dbReference type="ARBA" id="ARBA00046458"/>
    </source>
</evidence>
<feature type="domain" description="Ig-like" evidence="14">
    <location>
        <begin position="472"/>
        <end position="558"/>
    </location>
</feature>
<evidence type="ECO:0000256" key="7">
    <source>
        <dbReference type="ARBA" id="ARBA00038361"/>
    </source>
</evidence>
<keyword evidence="3" id="KW-0430">Lectin</keyword>
<evidence type="ECO:0000256" key="2">
    <source>
        <dbReference type="ARBA" id="ARBA00022692"/>
    </source>
</evidence>
<evidence type="ECO:0000256" key="4">
    <source>
        <dbReference type="ARBA" id="ARBA00022889"/>
    </source>
</evidence>
<evidence type="ECO:0000256" key="9">
    <source>
        <dbReference type="ARBA" id="ARBA00041781"/>
    </source>
</evidence>
<dbReference type="GO" id="GO:0033691">
    <property type="term" value="F:sialic acid binding"/>
    <property type="evidence" value="ECO:0007669"/>
    <property type="project" value="TreeGrafter"/>
</dbReference>
<dbReference type="PANTHER" id="PTHR12035">
    <property type="entry name" value="SIALIC ACID BINDING IMMUNOGLOBULIN-LIKE LECTIN"/>
    <property type="match status" value="1"/>
</dbReference>
<sequence>MGVFQTSLLLCLLSGFLHLHEAAGDAWGVNYEQLLVTATEEAEVELPCRFWFPSGEGNVSRVRWTRDGTAATADNIVYSSTSTGVAVTYRWRTSLSRDLSSGSCVLKIKNVAVSDATTYYFRFELETQEYTGTPGVQLRVICGAGLTVAFASYGHSLGVREGDRALLPCAFCFSWGRRDYSVQGYWLINNAFDETRTENIVYSSVRNTSHIAEYRGRVALVGSLSSGSCSLEIRDAMKRDSMTYFFRANVDHRTKLIEKSGITITVFNRSFTPDIEGSKRLIEKAGTRATLNCRTTNSQQADNFKWWKYRSDGQYESLFERRSLLTLEAVAVTDVGWYGCEVTSPNTNSKYSWTELQVFSFPPAQSELRATVPATLGCSVDAVVPMDSVTVRWLLVDAVKWTNSSGQTKFNTWTNSTSPSQSPADGTFTVTSWLSFTPSAEDHGRRCRCEASGGDLASTMVQEFILDVKYAPVVVNLSQDETCGGGSDLCILCEVKANPRATITWRTVGSDASEWNQTQRGDGTLTRSSVVMNRSQEQIVTCVAANEVGETEAVFDIQGGAGTGCWCVLSLLAPVVAWMAVGLCLLLLLWRGAGEGGAGVHDKARSVHGTDTEGIRIKVATPPTDLRSSLD</sequence>
<keyword evidence="4" id="KW-0130">Cell adhesion</keyword>
<dbReference type="GO" id="GO:0005886">
    <property type="term" value="C:plasma membrane"/>
    <property type="evidence" value="ECO:0007669"/>
    <property type="project" value="TreeGrafter"/>
</dbReference>
<comment type="similarity">
    <text evidence="7">Belongs to the immunoglobulin superfamily. SIGLEC (sialic acid binding Ig-like lectin) family.</text>
</comment>
<evidence type="ECO:0000256" key="8">
    <source>
        <dbReference type="ARBA" id="ARBA00040106"/>
    </source>
</evidence>
<dbReference type="KEGG" id="pmrn:116957158"/>
<dbReference type="Proteomes" id="UP001318040">
    <property type="component" value="Chromosome 70"/>
</dbReference>
<evidence type="ECO:0000256" key="13">
    <source>
        <dbReference type="SAM" id="SignalP"/>
    </source>
</evidence>
<dbReference type="SMART" id="SM00409">
    <property type="entry name" value="IG"/>
    <property type="match status" value="4"/>
</dbReference>
<dbReference type="AlphaFoldDB" id="A0AAJ7XI53"/>
<evidence type="ECO:0000256" key="1">
    <source>
        <dbReference type="ARBA" id="ARBA00004479"/>
    </source>
</evidence>
<evidence type="ECO:0000313" key="16">
    <source>
        <dbReference type="RefSeq" id="XP_032835027.1"/>
    </source>
</evidence>
<feature type="transmembrane region" description="Helical" evidence="12">
    <location>
        <begin position="568"/>
        <end position="590"/>
    </location>
</feature>
<dbReference type="SUPFAM" id="SSF48726">
    <property type="entry name" value="Immunoglobulin"/>
    <property type="match status" value="5"/>
</dbReference>
<reference evidence="16" key="1">
    <citation type="submission" date="2025-08" db="UniProtKB">
        <authorList>
            <consortium name="RefSeq"/>
        </authorList>
    </citation>
    <scope>IDENTIFICATION</scope>
    <source>
        <tissue evidence="16">Sperm</tissue>
    </source>
</reference>
<dbReference type="InterPro" id="IPR036179">
    <property type="entry name" value="Ig-like_dom_sf"/>
</dbReference>
<organism evidence="15 16">
    <name type="scientific">Petromyzon marinus</name>
    <name type="common">Sea lamprey</name>
    <dbReference type="NCBI Taxonomy" id="7757"/>
    <lineage>
        <taxon>Eukaryota</taxon>
        <taxon>Metazoa</taxon>
        <taxon>Chordata</taxon>
        <taxon>Craniata</taxon>
        <taxon>Vertebrata</taxon>
        <taxon>Cyclostomata</taxon>
        <taxon>Hyperoartia</taxon>
        <taxon>Petromyzontiformes</taxon>
        <taxon>Petromyzontidae</taxon>
        <taxon>Petromyzon</taxon>
    </lineage>
</organism>
<dbReference type="InterPro" id="IPR013783">
    <property type="entry name" value="Ig-like_fold"/>
</dbReference>
<comment type="subunit">
    <text evidence="11">Predominantly monomer of isoform CD22-beta. Also found as heterodimer of isoform CD22-beta and a shorter isoform. Interacts with PTPN6/SHP-1, LYN, SYK, PIK3R1/PIK3R2 and PLCG1 upon phosphorylation. Interacts with GRB2, INPP5D and SHC1 upon phosphorylation. May form a complex with INPP5D/SHIP, GRB2 and SHC1.</text>
</comment>
<dbReference type="Gene3D" id="2.60.40.10">
    <property type="entry name" value="Immunoglobulins"/>
    <property type="match status" value="5"/>
</dbReference>
<dbReference type="PANTHER" id="PTHR12035:SF125">
    <property type="entry name" value="SIALIC ACID-BINDING IG-LIKE LECTIN 5"/>
    <property type="match status" value="1"/>
</dbReference>
<evidence type="ECO:0000259" key="14">
    <source>
        <dbReference type="PROSITE" id="PS50835"/>
    </source>
</evidence>
<evidence type="ECO:0000256" key="12">
    <source>
        <dbReference type="SAM" id="Phobius"/>
    </source>
</evidence>
<dbReference type="InterPro" id="IPR051036">
    <property type="entry name" value="SIGLEC"/>
</dbReference>
<dbReference type="GO" id="GO:0007155">
    <property type="term" value="P:cell adhesion"/>
    <property type="evidence" value="ECO:0007669"/>
    <property type="project" value="UniProtKB-KW"/>
</dbReference>
<evidence type="ECO:0000313" key="15">
    <source>
        <dbReference type="Proteomes" id="UP001318040"/>
    </source>
</evidence>
<keyword evidence="13" id="KW-0732">Signal</keyword>
<dbReference type="InterPro" id="IPR003599">
    <property type="entry name" value="Ig_sub"/>
</dbReference>
<evidence type="ECO:0000256" key="5">
    <source>
        <dbReference type="ARBA" id="ARBA00022989"/>
    </source>
</evidence>
<dbReference type="InterPro" id="IPR056386">
    <property type="entry name" value="Ig_CD22"/>
</dbReference>
<dbReference type="InterPro" id="IPR013106">
    <property type="entry name" value="Ig_V-set"/>
</dbReference>
<comment type="subcellular location">
    <subcellularLocation>
        <location evidence="1">Membrane</location>
        <topology evidence="1">Single-pass type I membrane protein</topology>
    </subcellularLocation>
</comment>
<feature type="domain" description="Ig-like" evidence="14">
    <location>
        <begin position="273"/>
        <end position="352"/>
    </location>
</feature>
<gene>
    <name evidence="16" type="primary">LOC116957158</name>
</gene>
<evidence type="ECO:0000256" key="10">
    <source>
        <dbReference type="ARBA" id="ARBA00045430"/>
    </source>
</evidence>
<evidence type="ECO:0000256" key="3">
    <source>
        <dbReference type="ARBA" id="ARBA00022734"/>
    </source>
</evidence>